<dbReference type="EnsemblPlants" id="AES87479">
    <property type="protein sequence ID" value="AES87479"/>
    <property type="gene ID" value="MTR_4g028040"/>
</dbReference>
<accession>G7JIA3</accession>
<evidence type="ECO:0000313" key="3">
    <source>
        <dbReference type="Proteomes" id="UP000002051"/>
    </source>
</evidence>
<gene>
    <name evidence="1" type="ordered locus">MTR_4g028040</name>
</gene>
<sequence length="230" mass="26630">MWVTLKICHEGTEDIKQSKINTLTHQYELFDMEEDENTSMQIRFTNIGMTTRASKNLRTLDITVLFRIRGLKDSDEIFKKKPIALKACLSKATFSVHEDSDFSEDSPRDKEMGLFVRRYNLYTQKNGLKHSNKNLINFRMVERERARGREKGLEEKNLKIKKGVEIQAVRVKLRLGLCSIKWIPVRENTKNRVAVLVHPARATMACPTRFPKIAHPIFVVSGIRGPIRAF</sequence>
<organism evidence="1 3">
    <name type="scientific">Medicago truncatula</name>
    <name type="common">Barrel medic</name>
    <name type="synonym">Medicago tribuloides</name>
    <dbReference type="NCBI Taxonomy" id="3880"/>
    <lineage>
        <taxon>Eukaryota</taxon>
        <taxon>Viridiplantae</taxon>
        <taxon>Streptophyta</taxon>
        <taxon>Embryophyta</taxon>
        <taxon>Tracheophyta</taxon>
        <taxon>Spermatophyta</taxon>
        <taxon>Magnoliopsida</taxon>
        <taxon>eudicotyledons</taxon>
        <taxon>Gunneridae</taxon>
        <taxon>Pentapetalae</taxon>
        <taxon>rosids</taxon>
        <taxon>fabids</taxon>
        <taxon>Fabales</taxon>
        <taxon>Fabaceae</taxon>
        <taxon>Papilionoideae</taxon>
        <taxon>50 kb inversion clade</taxon>
        <taxon>NPAAA clade</taxon>
        <taxon>Hologalegina</taxon>
        <taxon>IRL clade</taxon>
        <taxon>Trifolieae</taxon>
        <taxon>Medicago</taxon>
    </lineage>
</organism>
<evidence type="ECO:0000313" key="2">
    <source>
        <dbReference type="EnsemblPlants" id="AES87479"/>
    </source>
</evidence>
<dbReference type="EMBL" id="CM001220">
    <property type="protein sequence ID" value="AES87479.1"/>
    <property type="molecule type" value="Genomic_DNA"/>
</dbReference>
<protein>
    <submittedName>
        <fullName evidence="1 2">Uncharacterized protein</fullName>
    </submittedName>
</protein>
<reference evidence="1 3" key="1">
    <citation type="journal article" date="2011" name="Nature">
        <title>The Medicago genome provides insight into the evolution of rhizobial symbioses.</title>
        <authorList>
            <person name="Young N.D."/>
            <person name="Debelle F."/>
            <person name="Oldroyd G.E."/>
            <person name="Geurts R."/>
            <person name="Cannon S.B."/>
            <person name="Udvardi M.K."/>
            <person name="Benedito V.A."/>
            <person name="Mayer K.F."/>
            <person name="Gouzy J."/>
            <person name="Schoof H."/>
            <person name="Van de Peer Y."/>
            <person name="Proost S."/>
            <person name="Cook D.R."/>
            <person name="Meyers B.C."/>
            <person name="Spannagl M."/>
            <person name="Cheung F."/>
            <person name="De Mita S."/>
            <person name="Krishnakumar V."/>
            <person name="Gundlach H."/>
            <person name="Zhou S."/>
            <person name="Mudge J."/>
            <person name="Bharti A.K."/>
            <person name="Murray J.D."/>
            <person name="Naoumkina M.A."/>
            <person name="Rosen B."/>
            <person name="Silverstein K.A."/>
            <person name="Tang H."/>
            <person name="Rombauts S."/>
            <person name="Zhao P.X."/>
            <person name="Zhou P."/>
            <person name="Barbe V."/>
            <person name="Bardou P."/>
            <person name="Bechner M."/>
            <person name="Bellec A."/>
            <person name="Berger A."/>
            <person name="Berges H."/>
            <person name="Bidwell S."/>
            <person name="Bisseling T."/>
            <person name="Choisne N."/>
            <person name="Couloux A."/>
            <person name="Denny R."/>
            <person name="Deshpande S."/>
            <person name="Dai X."/>
            <person name="Doyle J.J."/>
            <person name="Dudez A.M."/>
            <person name="Farmer A.D."/>
            <person name="Fouteau S."/>
            <person name="Franken C."/>
            <person name="Gibelin C."/>
            <person name="Gish J."/>
            <person name="Goldstein S."/>
            <person name="Gonzalez A.J."/>
            <person name="Green P.J."/>
            <person name="Hallab A."/>
            <person name="Hartog M."/>
            <person name="Hua A."/>
            <person name="Humphray S.J."/>
            <person name="Jeong D.H."/>
            <person name="Jing Y."/>
            <person name="Jocker A."/>
            <person name="Kenton S.M."/>
            <person name="Kim D.J."/>
            <person name="Klee K."/>
            <person name="Lai H."/>
            <person name="Lang C."/>
            <person name="Lin S."/>
            <person name="Macmil S.L."/>
            <person name="Magdelenat G."/>
            <person name="Matthews L."/>
            <person name="McCorrison J."/>
            <person name="Monaghan E.L."/>
            <person name="Mun J.H."/>
            <person name="Najar F.Z."/>
            <person name="Nicholson C."/>
            <person name="Noirot C."/>
            <person name="O'Bleness M."/>
            <person name="Paule C.R."/>
            <person name="Poulain J."/>
            <person name="Prion F."/>
            <person name="Qin B."/>
            <person name="Qu C."/>
            <person name="Retzel E.F."/>
            <person name="Riddle C."/>
            <person name="Sallet E."/>
            <person name="Samain S."/>
            <person name="Samson N."/>
            <person name="Sanders I."/>
            <person name="Saurat O."/>
            <person name="Scarpelli C."/>
            <person name="Schiex T."/>
            <person name="Segurens B."/>
            <person name="Severin A.J."/>
            <person name="Sherrier D.J."/>
            <person name="Shi R."/>
            <person name="Sims S."/>
            <person name="Singer S.R."/>
            <person name="Sinharoy S."/>
            <person name="Sterck L."/>
            <person name="Viollet A."/>
            <person name="Wang B.B."/>
            <person name="Wang K."/>
            <person name="Wang M."/>
            <person name="Wang X."/>
            <person name="Warfsmann J."/>
            <person name="Weissenbach J."/>
            <person name="White D.D."/>
            <person name="White J.D."/>
            <person name="Wiley G.B."/>
            <person name="Wincker P."/>
            <person name="Xing Y."/>
            <person name="Yang L."/>
            <person name="Yao Z."/>
            <person name="Ying F."/>
            <person name="Zhai J."/>
            <person name="Zhou L."/>
            <person name="Zuber A."/>
            <person name="Denarie J."/>
            <person name="Dixon R.A."/>
            <person name="May G.D."/>
            <person name="Schwartz D.C."/>
            <person name="Rogers J."/>
            <person name="Quetier F."/>
            <person name="Town C.D."/>
            <person name="Roe B.A."/>
        </authorList>
    </citation>
    <scope>NUCLEOTIDE SEQUENCE [LARGE SCALE GENOMIC DNA]</scope>
    <source>
        <strain evidence="1">A17</strain>
        <strain evidence="2 3">cv. Jemalong A17</strain>
    </source>
</reference>
<dbReference type="Proteomes" id="UP000002051">
    <property type="component" value="Chromosome 4"/>
</dbReference>
<dbReference type="HOGENOM" id="CLU_1206378_0_0_1"/>
<evidence type="ECO:0000313" key="1">
    <source>
        <dbReference type="EMBL" id="AES87479.1"/>
    </source>
</evidence>
<dbReference type="PaxDb" id="3880-AES87479"/>
<dbReference type="AlphaFoldDB" id="G7JIA3"/>
<name>G7JIA3_MEDTR</name>
<reference evidence="1 3" key="2">
    <citation type="journal article" date="2014" name="BMC Genomics">
        <title>An improved genome release (version Mt4.0) for the model legume Medicago truncatula.</title>
        <authorList>
            <person name="Tang H."/>
            <person name="Krishnakumar V."/>
            <person name="Bidwell S."/>
            <person name="Rosen B."/>
            <person name="Chan A."/>
            <person name="Zhou S."/>
            <person name="Gentzbittel L."/>
            <person name="Childs K.L."/>
            <person name="Yandell M."/>
            <person name="Gundlach H."/>
            <person name="Mayer K.F."/>
            <person name="Schwartz D.C."/>
            <person name="Town C.D."/>
        </authorList>
    </citation>
    <scope>GENOME REANNOTATION</scope>
    <source>
        <strain evidence="2 3">cv. Jemalong A17</strain>
    </source>
</reference>
<proteinExistence type="predicted"/>
<reference evidence="2" key="3">
    <citation type="submission" date="2015-04" db="UniProtKB">
        <authorList>
            <consortium name="EnsemblPlants"/>
        </authorList>
    </citation>
    <scope>IDENTIFICATION</scope>
    <source>
        <strain evidence="2">cv. Jemalong A17</strain>
    </source>
</reference>
<keyword evidence="3" id="KW-1185">Reference proteome</keyword>